<dbReference type="Pfam" id="PF15903">
    <property type="entry name" value="PL48"/>
    <property type="match status" value="1"/>
</dbReference>
<feature type="compositionally biased region" description="Low complexity" evidence="2">
    <location>
        <begin position="35"/>
        <end position="49"/>
    </location>
</feature>
<accession>A0A3B3RTU7</accession>
<name>A0A3B3RTU7_9TELE</name>
<dbReference type="GeneTree" id="ENSGT00940000153717"/>
<dbReference type="PANTHER" id="PTHR15829">
    <property type="entry name" value="PROTEIN KINASE PKN/PRK1, EFFECTOR"/>
    <property type="match status" value="1"/>
</dbReference>
<feature type="region of interest" description="Disordered" evidence="2">
    <location>
        <begin position="35"/>
        <end position="61"/>
    </location>
</feature>
<evidence type="ECO:0000256" key="1">
    <source>
        <dbReference type="ARBA" id="ARBA00005744"/>
    </source>
</evidence>
<dbReference type="SUPFAM" id="SSF48371">
    <property type="entry name" value="ARM repeat"/>
    <property type="match status" value="1"/>
</dbReference>
<dbReference type="InterPro" id="IPR016024">
    <property type="entry name" value="ARM-type_fold"/>
</dbReference>
<organism evidence="4 5">
    <name type="scientific">Paramormyrops kingsleyae</name>
    <dbReference type="NCBI Taxonomy" id="1676925"/>
    <lineage>
        <taxon>Eukaryota</taxon>
        <taxon>Metazoa</taxon>
        <taxon>Chordata</taxon>
        <taxon>Craniata</taxon>
        <taxon>Vertebrata</taxon>
        <taxon>Euteleostomi</taxon>
        <taxon>Actinopterygii</taxon>
        <taxon>Neopterygii</taxon>
        <taxon>Teleostei</taxon>
        <taxon>Osteoglossocephala</taxon>
        <taxon>Osteoglossomorpha</taxon>
        <taxon>Osteoglossiformes</taxon>
        <taxon>Mormyridae</taxon>
        <taxon>Paramormyrops</taxon>
    </lineage>
</organism>
<evidence type="ECO:0000313" key="5">
    <source>
        <dbReference type="Proteomes" id="UP000261540"/>
    </source>
</evidence>
<dbReference type="Proteomes" id="UP000261540">
    <property type="component" value="Unplaced"/>
</dbReference>
<dbReference type="PANTHER" id="PTHR15829:SF15">
    <property type="entry name" value="RIPOR FAMILY MEMBER 3"/>
    <property type="match status" value="1"/>
</dbReference>
<reference evidence="4" key="1">
    <citation type="submission" date="2025-05" db="UniProtKB">
        <authorList>
            <consortium name="Ensembl"/>
        </authorList>
    </citation>
    <scope>IDENTIFICATION</scope>
</reference>
<keyword evidence="5" id="KW-1185">Reference proteome</keyword>
<dbReference type="Ensembl" id="ENSPKIT00000001780.1">
    <property type="protein sequence ID" value="ENSPKIP00000021151.1"/>
    <property type="gene ID" value="ENSPKIG00000005666.1"/>
</dbReference>
<dbReference type="InterPro" id="IPR011989">
    <property type="entry name" value="ARM-like"/>
</dbReference>
<sequence>MSVKLRFEYPAEGGVQRSRSFTGFSTLNSRRRVSSVQSSLRSKGLSGKSPRMPYSSGRLSSSIWGPQSSQVDRVFQALRKGLKEYLQAHQAEMDFLTSQQRDSKRNSRLAFLYDLEKEIRILERYIRRLEFHISKVEELYETYSIQWRLCQGAMNMKKAFSLSPTTRASRGSLLELNRSHRLSLEDMYIMVGELEILLGELRIKMKGLIGFARLCPGDQYEVIIRLGRQRWRIRGKIQADDQQSWDEEEMVFLPHIYENFEIKVTEVKGLVSVPVGVVTCESADFFTAQPQMMVVDITELGTIKLQLEVLWNPFDSREARPVTPSPSKPSIHSRKGSIYSWTPPSTPSFTEKYFITMVKQFQDSENAFSVSSQESRGISLLSYLSDTSQVFMPSIFGGSEMQINSVRSSDARDHMGMKLSAGGSTDWLPDSDHCPATPRRLTPSLPRYGTPDILKQNEGSAPVRHTEHMEAVSKDVSVMEPLSFKNPEGPPLTIPVVTSAQSRALALAISSHLGQLEAELQQKHICEPETEKLEKQVQRFKIILKNDNYMPKPSPTETLSVEEVLGSFDFLSMDFNADEVSSLGSVRLRNPEISSFKGNNLTILGLTPQDVQSQKKAESIPLTTGHCGLDQTLEIHLGMCNMLLQHIKRTDSPIVQKELLDELSQQLKVLEKVGKLSLEKNLDLTSIKDIVPKAQRQKSLLAFWEECTLGGSPFCCSAKVALQTLRKRYIHKVKAKQPGQTDAVFLQLLQQMQSICRMVPVPPHSSDHVTIFQFFNHLTRWGLTDFGEHVSRLSKEMQLVSAFQSPERRRALRRLKGKRISELQPLHSTLRLLATMHTDDNRKVSQAASSRLCRASAFKAFRAKAVVYYTTMLGHTDAQLQRAACLALKSLSATESVEQVADLWQSADEELRNAARETVLSFGKKGQLAFQRMERIFCERQEEMYQNLDTEITIL</sequence>
<evidence type="ECO:0000259" key="3">
    <source>
        <dbReference type="Pfam" id="PF15903"/>
    </source>
</evidence>
<protein>
    <submittedName>
        <fullName evidence="4">RIPOR family member 3</fullName>
    </submittedName>
</protein>
<dbReference type="Gene3D" id="1.25.10.10">
    <property type="entry name" value="Leucine-rich Repeat Variant"/>
    <property type="match status" value="1"/>
</dbReference>
<dbReference type="CTD" id="140876"/>
<evidence type="ECO:0000313" key="4">
    <source>
        <dbReference type="Ensembl" id="ENSPKIP00000021151.1"/>
    </source>
</evidence>
<dbReference type="STRING" id="1676925.ENSPKIP00000021151"/>
<dbReference type="AlphaFoldDB" id="A0A3B3RTU7"/>
<evidence type="ECO:0000256" key="2">
    <source>
        <dbReference type="SAM" id="MobiDB-lite"/>
    </source>
</evidence>
<dbReference type="Ensembl" id="ENSPKIT00000001865.1">
    <property type="protein sequence ID" value="ENSPKIP00000021235.1"/>
    <property type="gene ID" value="ENSPKIG00000005666.1"/>
</dbReference>
<dbReference type="InterPro" id="IPR031780">
    <property type="entry name" value="FAM65_N"/>
</dbReference>
<feature type="domain" description="FAM65 N-terminal" evidence="3">
    <location>
        <begin position="15"/>
        <end position="360"/>
    </location>
</feature>
<dbReference type="InterPro" id="IPR026136">
    <property type="entry name" value="RIPOR3"/>
</dbReference>
<proteinExistence type="inferred from homology"/>
<feature type="region of interest" description="Disordered" evidence="2">
    <location>
        <begin position="318"/>
        <end position="337"/>
    </location>
</feature>
<comment type="similarity">
    <text evidence="1">Belongs to the RIPOR family.</text>
</comment>